<dbReference type="EMBL" id="JALNTZ010000007">
    <property type="protein sequence ID" value="KAJ3646577.1"/>
    <property type="molecule type" value="Genomic_DNA"/>
</dbReference>
<dbReference type="InterPro" id="IPR032135">
    <property type="entry name" value="DUF4817"/>
</dbReference>
<evidence type="ECO:0000313" key="2">
    <source>
        <dbReference type="EMBL" id="KAJ3646577.1"/>
    </source>
</evidence>
<proteinExistence type="predicted"/>
<feature type="domain" description="DUF4817" evidence="1">
    <location>
        <begin position="8"/>
        <end position="53"/>
    </location>
</feature>
<gene>
    <name evidence="2" type="ORF">Zmor_024160</name>
</gene>
<accession>A0AA38I0B5</accession>
<comment type="caution">
    <text evidence="2">The sequence shown here is derived from an EMBL/GenBank/DDBJ whole genome shotgun (WGS) entry which is preliminary data.</text>
</comment>
<organism evidence="2 3">
    <name type="scientific">Zophobas morio</name>
    <dbReference type="NCBI Taxonomy" id="2755281"/>
    <lineage>
        <taxon>Eukaryota</taxon>
        <taxon>Metazoa</taxon>
        <taxon>Ecdysozoa</taxon>
        <taxon>Arthropoda</taxon>
        <taxon>Hexapoda</taxon>
        <taxon>Insecta</taxon>
        <taxon>Pterygota</taxon>
        <taxon>Neoptera</taxon>
        <taxon>Endopterygota</taxon>
        <taxon>Coleoptera</taxon>
        <taxon>Polyphaga</taxon>
        <taxon>Cucujiformia</taxon>
        <taxon>Tenebrionidae</taxon>
        <taxon>Zophobas</taxon>
    </lineage>
</organism>
<evidence type="ECO:0000259" key="1">
    <source>
        <dbReference type="Pfam" id="PF16087"/>
    </source>
</evidence>
<keyword evidence="3" id="KW-1185">Reference proteome</keyword>
<dbReference type="Pfam" id="PF16087">
    <property type="entry name" value="DUF4817"/>
    <property type="match status" value="1"/>
</dbReference>
<dbReference type="Proteomes" id="UP001168821">
    <property type="component" value="Unassembled WGS sequence"/>
</dbReference>
<evidence type="ECO:0000313" key="3">
    <source>
        <dbReference type="Proteomes" id="UP001168821"/>
    </source>
</evidence>
<reference evidence="2" key="1">
    <citation type="journal article" date="2023" name="G3 (Bethesda)">
        <title>Whole genome assemblies of Zophobas morio and Tenebrio molitor.</title>
        <authorList>
            <person name="Kaur S."/>
            <person name="Stinson S.A."/>
            <person name="diCenzo G.C."/>
        </authorList>
    </citation>
    <scope>NUCLEOTIDE SEQUENCE</scope>
    <source>
        <strain evidence="2">QUZm001</strain>
    </source>
</reference>
<dbReference type="AlphaFoldDB" id="A0AA38I0B5"/>
<sequence>MVNFPNSERVAMVMFYGVADGNARLARKLWIKRFPNCVIPYARTFTSVVQHFQDHCTFKPLTYDRGCDGTERILQAEEQILERGEEEPDITVADL</sequence>
<name>A0AA38I0B5_9CUCU</name>
<protein>
    <recommendedName>
        <fullName evidence="1">DUF4817 domain-containing protein</fullName>
    </recommendedName>
</protein>